<organism evidence="1 2">
    <name type="scientific">Platanthera guangdongensis</name>
    <dbReference type="NCBI Taxonomy" id="2320717"/>
    <lineage>
        <taxon>Eukaryota</taxon>
        <taxon>Viridiplantae</taxon>
        <taxon>Streptophyta</taxon>
        <taxon>Embryophyta</taxon>
        <taxon>Tracheophyta</taxon>
        <taxon>Spermatophyta</taxon>
        <taxon>Magnoliopsida</taxon>
        <taxon>Liliopsida</taxon>
        <taxon>Asparagales</taxon>
        <taxon>Orchidaceae</taxon>
        <taxon>Orchidoideae</taxon>
        <taxon>Orchideae</taxon>
        <taxon>Orchidinae</taxon>
        <taxon>Platanthera</taxon>
    </lineage>
</organism>
<evidence type="ECO:0000313" key="2">
    <source>
        <dbReference type="Proteomes" id="UP001412067"/>
    </source>
</evidence>
<protein>
    <submittedName>
        <fullName evidence="1">Uncharacterized protein</fullName>
    </submittedName>
</protein>
<sequence>MSACDWRFWALGLRNEQTLEIPCDERKGEFSARDPPLPEFCPAASSSPPEVNKEKVVFPTVYSDDEAYKMYSDCGERCARCILESSNNSWRREQLAVLVLMPDALKLGGTLNAPYSLLLFSDCLLEKRGSVVLSVD</sequence>
<evidence type="ECO:0000313" key="1">
    <source>
        <dbReference type="EMBL" id="KAK8966333.1"/>
    </source>
</evidence>
<name>A0ABR2MQS5_9ASPA</name>
<gene>
    <name evidence="1" type="ORF">KSP40_PGU018647</name>
</gene>
<proteinExistence type="predicted"/>
<comment type="caution">
    <text evidence="1">The sequence shown here is derived from an EMBL/GenBank/DDBJ whole genome shotgun (WGS) entry which is preliminary data.</text>
</comment>
<dbReference type="Proteomes" id="UP001412067">
    <property type="component" value="Unassembled WGS sequence"/>
</dbReference>
<reference evidence="1 2" key="1">
    <citation type="journal article" date="2022" name="Nat. Plants">
        <title>Genomes of leafy and leafless Platanthera orchids illuminate the evolution of mycoheterotrophy.</title>
        <authorList>
            <person name="Li M.H."/>
            <person name="Liu K.W."/>
            <person name="Li Z."/>
            <person name="Lu H.C."/>
            <person name="Ye Q.L."/>
            <person name="Zhang D."/>
            <person name="Wang J.Y."/>
            <person name="Li Y.F."/>
            <person name="Zhong Z.M."/>
            <person name="Liu X."/>
            <person name="Yu X."/>
            <person name="Liu D.K."/>
            <person name="Tu X.D."/>
            <person name="Liu B."/>
            <person name="Hao Y."/>
            <person name="Liao X.Y."/>
            <person name="Jiang Y.T."/>
            <person name="Sun W.H."/>
            <person name="Chen J."/>
            <person name="Chen Y.Q."/>
            <person name="Ai Y."/>
            <person name="Zhai J.W."/>
            <person name="Wu S.S."/>
            <person name="Zhou Z."/>
            <person name="Hsiao Y.Y."/>
            <person name="Wu W.L."/>
            <person name="Chen Y.Y."/>
            <person name="Lin Y.F."/>
            <person name="Hsu J.L."/>
            <person name="Li C.Y."/>
            <person name="Wang Z.W."/>
            <person name="Zhao X."/>
            <person name="Zhong W.Y."/>
            <person name="Ma X.K."/>
            <person name="Ma L."/>
            <person name="Huang J."/>
            <person name="Chen G.Z."/>
            <person name="Huang M.Z."/>
            <person name="Huang L."/>
            <person name="Peng D.H."/>
            <person name="Luo Y.B."/>
            <person name="Zou S.Q."/>
            <person name="Chen S.P."/>
            <person name="Lan S."/>
            <person name="Tsai W.C."/>
            <person name="Van de Peer Y."/>
            <person name="Liu Z.J."/>
        </authorList>
    </citation>
    <scope>NUCLEOTIDE SEQUENCE [LARGE SCALE GENOMIC DNA]</scope>
    <source>
        <strain evidence="1">Lor288</strain>
    </source>
</reference>
<accession>A0ABR2MQS5</accession>
<dbReference type="EMBL" id="JBBWWR010000005">
    <property type="protein sequence ID" value="KAK8966333.1"/>
    <property type="molecule type" value="Genomic_DNA"/>
</dbReference>
<keyword evidence="2" id="KW-1185">Reference proteome</keyword>